<feature type="region of interest" description="Disordered" evidence="1">
    <location>
        <begin position="29"/>
        <end position="67"/>
    </location>
</feature>
<dbReference type="Proteomes" id="UP000063063">
    <property type="component" value="Chromosome 26"/>
</dbReference>
<dbReference type="GeneID" id="22575973"/>
<dbReference type="eggNOG" id="ENOG502S060">
    <property type="taxonomic scope" value="Eukaryota"/>
</dbReference>
<dbReference type="VEuPathDB" id="TriTrypDB:LPAL13_260011800"/>
<dbReference type="Gene3D" id="1.25.10.10">
    <property type="entry name" value="Leucine-rich Repeat Variant"/>
    <property type="match status" value="1"/>
</dbReference>
<dbReference type="AlphaFoldDB" id="A0A088RVC4"/>
<evidence type="ECO:0000313" key="2">
    <source>
        <dbReference type="EMBL" id="AIN99184.1"/>
    </source>
</evidence>
<feature type="region of interest" description="Disordered" evidence="1">
    <location>
        <begin position="558"/>
        <end position="587"/>
    </location>
</feature>
<dbReference type="KEGG" id="lpan:LPMP_260700"/>
<feature type="compositionally biased region" description="Polar residues" evidence="1">
    <location>
        <begin position="128"/>
        <end position="145"/>
    </location>
</feature>
<dbReference type="SUPFAM" id="SSF48371">
    <property type="entry name" value="ARM repeat"/>
    <property type="match status" value="1"/>
</dbReference>
<dbReference type="VEuPathDB" id="TriTrypDB:LPMP_260700"/>
<sequence length="1145" mass="122116">MCSHPSCTHVLRAPLLSLPLSPELLETKEKNRGAQRGRGDSRCQHFTSLDLPPQTSKENTEGSSSLPAHVGMSYGDLWKTRYGASVEGWSAVDKVAQFSQAVGCVSGGRGSAILIALMDNRAQLIDTSSLERSGSADNNGTNPSYGLTPLHRSGGGFSAQRAQRRSSRGWGAGRPANGGVSDSPETLGQPGTSHSSTSPQSPPALGVLLTTSHVFRSPQDTANASVRFLDQPIIGMAALLGREPKPVRVGLCSAFGFVSSVAASRKESEGDTYRANAAATARPSRLDDEPEYLLYASAAGDSSEEDEAAEIGFTLTYCEVFPRCNDAANPTEPSSPLNPSESGGSRGCRTESTTISPSGGLSHYGGGTRLGKEVDEAPASLSESALTQQRGANAVISDASNAPGGPWSSRFASAAANRNVGGSQDSLFQVQPLPVPLLLAAIPAVKVRDVHLMITHVNDGRRSYRVQHVAAVFADYCTYEPTRFGGVTCSGGPVFNVQGDFIGVQHEGNGQSLCLLIKSIVRNLFDSDLLDMCRCPVSEETIKQRALHVRPGDTVFSTMTTTRPPVFAGPKRMPSLRKNSRPTSLPPLPALSLDSQSLASPRTESCFAVDTPSTTVPLPLATVSSFGNRHTLLHRPSNNIAESFRKDVRPASDGATVANTVSAAALPLTPPSKPLSRGVPSFEEVFAELYDGAGSLPHILYAFPRNLPLVRVTMERLAQLKYEDELEHMGAIGGVGAILEAIDGYPQEEQIVASALAALCRICLYECNLAMFLYLDGVVTVMEIMKEYVHKQTVLQWGIYTLLLATDLSCPSAAASAEIMARNSAPQLLVNILRVHGAVQRKSAARRPQHNRLVRWACDLIANLLMTNSRRTTLFLREDFLTLLLQLSRDYAGSVFLMEGFAHVFCAFVQCFTEAEVPALLPILRVSSASSFKQHPAMPSPGNSHASLFRGLGVRGRPSNSSSVAHGGGSDRFPHDNSGPLASPASATLLPYSPSTNATDPHTVSFFFLGDAMRHDTDGCLVRAVLDVCEAALDPKSTITAHRGRPAVVLVRCLETLRLLLTWGLVKLPGGGAMLAVEDLNFLALASSRAMPTTCASASSLPSLSSSEDTARLLLICKRVRHELTSSSELVAMVEAVQRLLLQDS</sequence>
<proteinExistence type="predicted"/>
<protein>
    <submittedName>
        <fullName evidence="2">Uncharacterized protein</fullName>
    </submittedName>
</protein>
<evidence type="ECO:0000313" key="3">
    <source>
        <dbReference type="Proteomes" id="UP000063063"/>
    </source>
</evidence>
<feature type="compositionally biased region" description="Basic and acidic residues" evidence="1">
    <location>
        <begin position="29"/>
        <end position="43"/>
    </location>
</feature>
<dbReference type="InterPro" id="IPR011989">
    <property type="entry name" value="ARM-like"/>
</dbReference>
<gene>
    <name evidence="2" type="ORF">LPMP_260700</name>
</gene>
<feature type="region of interest" description="Disordered" evidence="1">
    <location>
        <begin position="955"/>
        <end position="978"/>
    </location>
</feature>
<dbReference type="OrthoDB" id="273435at2759"/>
<reference evidence="2 3" key="1">
    <citation type="journal article" date="2015" name="Sci. Rep.">
        <title>The genome of Leishmania panamensis: insights into genomics of the L. (Viannia) subgenus.</title>
        <authorList>
            <person name="Llanes A."/>
            <person name="Restrepo C.M."/>
            <person name="Vecchio G.D."/>
            <person name="Anguizola F.J."/>
            <person name="Lleonart R."/>
        </authorList>
    </citation>
    <scope>NUCLEOTIDE SEQUENCE [LARGE SCALE GENOMIC DNA]</scope>
    <source>
        <strain evidence="2 3">MHOM/PA/94/PSC-1</strain>
    </source>
</reference>
<evidence type="ECO:0000256" key="1">
    <source>
        <dbReference type="SAM" id="MobiDB-lite"/>
    </source>
</evidence>
<accession>A0A088RVC4</accession>
<name>A0A088RVC4_LEIPA</name>
<dbReference type="EMBL" id="CP009395">
    <property type="protein sequence ID" value="AIN99184.1"/>
    <property type="molecule type" value="Genomic_DNA"/>
</dbReference>
<dbReference type="RefSeq" id="XP_010699891.1">
    <property type="nucleotide sequence ID" value="XM_010701589.1"/>
</dbReference>
<keyword evidence="3" id="KW-1185">Reference proteome</keyword>
<feature type="compositionally biased region" description="Low complexity" evidence="1">
    <location>
        <begin position="188"/>
        <end position="199"/>
    </location>
</feature>
<feature type="region of interest" description="Disordered" evidence="1">
    <location>
        <begin position="128"/>
        <end position="205"/>
    </location>
</feature>
<organism evidence="2 3">
    <name type="scientific">Leishmania panamensis</name>
    <dbReference type="NCBI Taxonomy" id="5679"/>
    <lineage>
        <taxon>Eukaryota</taxon>
        <taxon>Discoba</taxon>
        <taxon>Euglenozoa</taxon>
        <taxon>Kinetoplastea</taxon>
        <taxon>Metakinetoplastina</taxon>
        <taxon>Trypanosomatida</taxon>
        <taxon>Trypanosomatidae</taxon>
        <taxon>Leishmaniinae</taxon>
        <taxon>Leishmania</taxon>
        <taxon>Leishmania guyanensis species complex</taxon>
    </lineage>
</organism>
<feature type="compositionally biased region" description="Polar residues" evidence="1">
    <location>
        <begin position="331"/>
        <end position="343"/>
    </location>
</feature>
<dbReference type="InterPro" id="IPR016024">
    <property type="entry name" value="ARM-type_fold"/>
</dbReference>
<feature type="compositionally biased region" description="Polar residues" evidence="1">
    <location>
        <begin position="350"/>
        <end position="359"/>
    </location>
</feature>
<feature type="region of interest" description="Disordered" evidence="1">
    <location>
        <begin position="328"/>
        <end position="386"/>
    </location>
</feature>
<feature type="compositionally biased region" description="Polar residues" evidence="1">
    <location>
        <begin position="53"/>
        <end position="66"/>
    </location>
</feature>